<dbReference type="PANTHER" id="PTHR45625">
    <property type="entry name" value="PEPTIDYL-PROLYL CIS-TRANS ISOMERASE-RELATED"/>
    <property type="match status" value="1"/>
</dbReference>
<name>A0A9Q0NHE7_9DIPT</name>
<dbReference type="InterPro" id="IPR029000">
    <property type="entry name" value="Cyclophilin-like_dom_sf"/>
</dbReference>
<dbReference type="Pfam" id="PF00160">
    <property type="entry name" value="Pro_isomerase"/>
    <property type="match status" value="1"/>
</dbReference>
<dbReference type="InterPro" id="IPR002130">
    <property type="entry name" value="Cyclophilin-type_PPIase_dom"/>
</dbReference>
<evidence type="ECO:0000313" key="4">
    <source>
        <dbReference type="Proteomes" id="UP001151699"/>
    </source>
</evidence>
<keyword evidence="4" id="KW-1185">Reference proteome</keyword>
<dbReference type="EMBL" id="WJQU01000001">
    <property type="protein sequence ID" value="KAJ6649621.1"/>
    <property type="molecule type" value="Genomic_DNA"/>
</dbReference>
<sequence>EHAYVPAISPHPTNVIFLADCTRFITYRSCRHLDGHHTIFGKLVGGLDSLNEMEKIEVDKNDRPIENIQITKVHVFVDPFVEADEQLAKEREEEIERQRKAVEDEAKKRAQKSQPLKVYRDGIGKYLNIGGKTTNENLEDVTAAKRQKRSDASYKFKDFSS</sequence>
<dbReference type="Proteomes" id="UP001151699">
    <property type="component" value="Chromosome A"/>
</dbReference>
<organism evidence="3 4">
    <name type="scientific">Pseudolycoriella hygida</name>
    <dbReference type="NCBI Taxonomy" id="35572"/>
    <lineage>
        <taxon>Eukaryota</taxon>
        <taxon>Metazoa</taxon>
        <taxon>Ecdysozoa</taxon>
        <taxon>Arthropoda</taxon>
        <taxon>Hexapoda</taxon>
        <taxon>Insecta</taxon>
        <taxon>Pterygota</taxon>
        <taxon>Neoptera</taxon>
        <taxon>Endopterygota</taxon>
        <taxon>Diptera</taxon>
        <taxon>Nematocera</taxon>
        <taxon>Sciaroidea</taxon>
        <taxon>Sciaridae</taxon>
        <taxon>Pseudolycoriella</taxon>
    </lineage>
</organism>
<evidence type="ECO:0000256" key="1">
    <source>
        <dbReference type="SAM" id="Coils"/>
    </source>
</evidence>
<accession>A0A9Q0NHE7</accession>
<dbReference type="AlphaFoldDB" id="A0A9Q0NHE7"/>
<protein>
    <submittedName>
        <fullName evidence="3">RING-type E3 ubiquitin-protein ligase PPIL2</fullName>
    </submittedName>
</protein>
<dbReference type="GO" id="GO:0071013">
    <property type="term" value="C:catalytic step 2 spliceosome"/>
    <property type="evidence" value="ECO:0007669"/>
    <property type="project" value="TreeGrafter"/>
</dbReference>
<dbReference type="GO" id="GO:0061630">
    <property type="term" value="F:ubiquitin protein ligase activity"/>
    <property type="evidence" value="ECO:0007669"/>
    <property type="project" value="TreeGrafter"/>
</dbReference>
<gene>
    <name evidence="3" type="primary">Ppil2_1</name>
    <name evidence="3" type="ORF">Bhyg_04859</name>
</gene>
<keyword evidence="1" id="KW-0175">Coiled coil</keyword>
<dbReference type="InterPro" id="IPR044666">
    <property type="entry name" value="Cyclophilin_A-like"/>
</dbReference>
<dbReference type="OrthoDB" id="30774at2759"/>
<dbReference type="PROSITE" id="PS50072">
    <property type="entry name" value="CSA_PPIASE_2"/>
    <property type="match status" value="1"/>
</dbReference>
<feature type="coiled-coil region" evidence="1">
    <location>
        <begin position="81"/>
        <end position="112"/>
    </location>
</feature>
<dbReference type="Gene3D" id="2.40.100.10">
    <property type="entry name" value="Cyclophilin-like"/>
    <property type="match status" value="1"/>
</dbReference>
<feature type="domain" description="PPIase cyclophilin-type" evidence="2">
    <location>
        <begin position="24"/>
        <end position="75"/>
    </location>
</feature>
<proteinExistence type="predicted"/>
<dbReference type="SUPFAM" id="SSF50891">
    <property type="entry name" value="Cyclophilin-like"/>
    <property type="match status" value="1"/>
</dbReference>
<comment type="caution">
    <text evidence="3">The sequence shown here is derived from an EMBL/GenBank/DDBJ whole genome shotgun (WGS) entry which is preliminary data.</text>
</comment>
<dbReference type="PANTHER" id="PTHR45625:SF1">
    <property type="entry name" value="RING-TYPE E3 UBIQUITIN-PROTEIN LIGASE PPIL2"/>
    <property type="match status" value="1"/>
</dbReference>
<evidence type="ECO:0000313" key="3">
    <source>
        <dbReference type="EMBL" id="KAJ6649621.1"/>
    </source>
</evidence>
<evidence type="ECO:0000259" key="2">
    <source>
        <dbReference type="PROSITE" id="PS50072"/>
    </source>
</evidence>
<dbReference type="GO" id="GO:0003755">
    <property type="term" value="F:peptidyl-prolyl cis-trans isomerase activity"/>
    <property type="evidence" value="ECO:0007669"/>
    <property type="project" value="InterPro"/>
</dbReference>
<feature type="non-terminal residue" evidence="3">
    <location>
        <position position="1"/>
    </location>
</feature>
<dbReference type="GO" id="GO:0000209">
    <property type="term" value="P:protein polyubiquitination"/>
    <property type="evidence" value="ECO:0007669"/>
    <property type="project" value="TreeGrafter"/>
</dbReference>
<reference evidence="3" key="1">
    <citation type="submission" date="2022-07" db="EMBL/GenBank/DDBJ databases">
        <authorList>
            <person name="Trinca V."/>
            <person name="Uliana J.V.C."/>
            <person name="Torres T.T."/>
            <person name="Ward R.J."/>
            <person name="Monesi N."/>
        </authorList>
    </citation>
    <scope>NUCLEOTIDE SEQUENCE</scope>
    <source>
        <strain evidence="3">HSMRA1968</strain>
        <tissue evidence="3">Whole embryos</tissue>
    </source>
</reference>